<evidence type="ECO:0000313" key="7">
    <source>
        <dbReference type="Proteomes" id="UP001196301"/>
    </source>
</evidence>
<reference evidence="6 7" key="1">
    <citation type="submission" date="2021-06" db="EMBL/GenBank/DDBJ databases">
        <authorList>
            <person name="Sun Q."/>
            <person name="Li D."/>
        </authorList>
    </citation>
    <scope>NUCLEOTIDE SEQUENCE [LARGE SCALE GENOMIC DNA]</scope>
    <source>
        <strain evidence="6 7">N19</strain>
    </source>
</reference>
<dbReference type="Proteomes" id="UP001196301">
    <property type="component" value="Unassembled WGS sequence"/>
</dbReference>
<protein>
    <submittedName>
        <fullName evidence="6">Nickel ABC transporter substrate-binding protein</fullName>
    </submittedName>
</protein>
<gene>
    <name evidence="6" type="primary">nikA</name>
    <name evidence="6" type="ORF">KQI20_08245</name>
</gene>
<dbReference type="PANTHER" id="PTHR30290:SF37">
    <property type="entry name" value="NICKEL-BINDING PERIPLASMIC PROTEIN"/>
    <property type="match status" value="1"/>
</dbReference>
<dbReference type="PANTHER" id="PTHR30290">
    <property type="entry name" value="PERIPLASMIC BINDING COMPONENT OF ABC TRANSPORTER"/>
    <property type="match status" value="1"/>
</dbReference>
<dbReference type="CDD" id="cd08489">
    <property type="entry name" value="PBP2_NikA"/>
    <property type="match status" value="1"/>
</dbReference>
<name>A0ABS6DX52_9FIRM</name>
<dbReference type="InterPro" id="IPR030678">
    <property type="entry name" value="Peptide/Ni-bd"/>
</dbReference>
<comment type="caution">
    <text evidence="6">The sequence shown here is derived from an EMBL/GenBank/DDBJ whole genome shotgun (WGS) entry which is preliminary data.</text>
</comment>
<comment type="subcellular location">
    <subcellularLocation>
        <location evidence="1">Cell membrane</location>
        <topology evidence="1">Lipid-anchor</topology>
    </subcellularLocation>
</comment>
<dbReference type="RefSeq" id="WP_216569568.1">
    <property type="nucleotide sequence ID" value="NZ_JAHLOQ010000020.1"/>
</dbReference>
<proteinExistence type="inferred from homology"/>
<comment type="similarity">
    <text evidence="2">Belongs to the bacterial solute-binding protein 5 family.</text>
</comment>
<dbReference type="PROSITE" id="PS01040">
    <property type="entry name" value="SBP_BACTERIAL_5"/>
    <property type="match status" value="1"/>
</dbReference>
<dbReference type="InterPro" id="IPR039424">
    <property type="entry name" value="SBP_5"/>
</dbReference>
<dbReference type="Pfam" id="PF00496">
    <property type="entry name" value="SBP_bac_5"/>
    <property type="match status" value="1"/>
</dbReference>
<dbReference type="PIRSF" id="PIRSF002741">
    <property type="entry name" value="MppA"/>
    <property type="match status" value="1"/>
</dbReference>
<dbReference type="InterPro" id="IPR000914">
    <property type="entry name" value="SBP_5_dom"/>
</dbReference>
<organism evidence="6 7">
    <name type="scientific">Intestinibacter bartlettii</name>
    <dbReference type="NCBI Taxonomy" id="261299"/>
    <lineage>
        <taxon>Bacteria</taxon>
        <taxon>Bacillati</taxon>
        <taxon>Bacillota</taxon>
        <taxon>Clostridia</taxon>
        <taxon>Peptostreptococcales</taxon>
        <taxon>Peptostreptococcaceae</taxon>
        <taxon>Intestinibacter</taxon>
    </lineage>
</organism>
<evidence type="ECO:0000256" key="2">
    <source>
        <dbReference type="ARBA" id="ARBA00005695"/>
    </source>
</evidence>
<evidence type="ECO:0000259" key="5">
    <source>
        <dbReference type="Pfam" id="PF00496"/>
    </source>
</evidence>
<dbReference type="NCBIfam" id="TIGR02294">
    <property type="entry name" value="nickel_nikA"/>
    <property type="match status" value="1"/>
</dbReference>
<dbReference type="EMBL" id="JAHLOQ010000020">
    <property type="protein sequence ID" value="MBU5336426.1"/>
    <property type="molecule type" value="Genomic_DNA"/>
</dbReference>
<evidence type="ECO:0000313" key="6">
    <source>
        <dbReference type="EMBL" id="MBU5336426.1"/>
    </source>
</evidence>
<dbReference type="InterPro" id="IPR011980">
    <property type="entry name" value="CntA-like"/>
</dbReference>
<dbReference type="PROSITE" id="PS51257">
    <property type="entry name" value="PROKAR_LIPOPROTEIN"/>
    <property type="match status" value="1"/>
</dbReference>
<accession>A0ABS6DX52</accession>
<dbReference type="InterPro" id="IPR023765">
    <property type="entry name" value="SBP_5_CS"/>
</dbReference>
<sequence>MKLKKLKKVLAVSLSVLICASAVGCSSSSGGSGTADKDQIVYACTKDIRDINPHLYGGEMSAQNMVFESLVKETEKGIEPCLAESWEISDDGTEYTFHLRKDVKFTDGEPFNAEAVKLNMDAIVSNIERHSWLDMVNEIEENVVVDEFTFKLVLKHAYYPTLTELALVRPFRMISPKCFIDGETKNGVNGYAGTGPYVLSEHKEDEYAIFDTNEDYWGEKPKVKSVKWKVMPDAQTILMALEKGEVDLLYGADGDQIDMDSYKKLESEGKYVTDMSDPVASRAILLNAHQDITGDKQVRQALQYAINKQAIVDGVLNGTEEVADTLMAKSVPYCDIDLEVRSYDPDKAGELLDKAGWKMGDDGYRYKDGKKFEITIYYNSDNSQEGTISEYMQSDLKAIGVKLNIVGEEKQSFLDRQKSGDFDLQYSLSWGTPYDPQSYLSSWRIPAHGDYQAQVGMEKKEWVDQTITDLMIEPSEEKRAEMYKEILTYIHDEAVYIPISYSRTKAVHTKALKGVTFNPSQYEIPFEKMYFE</sequence>
<keyword evidence="3 4" id="KW-0732">Signal</keyword>
<evidence type="ECO:0000256" key="4">
    <source>
        <dbReference type="SAM" id="SignalP"/>
    </source>
</evidence>
<evidence type="ECO:0000256" key="3">
    <source>
        <dbReference type="ARBA" id="ARBA00022729"/>
    </source>
</evidence>
<feature type="domain" description="Solute-binding protein family 5" evidence="5">
    <location>
        <begin position="78"/>
        <end position="447"/>
    </location>
</feature>
<feature type="signal peptide" evidence="4">
    <location>
        <begin position="1"/>
        <end position="24"/>
    </location>
</feature>
<evidence type="ECO:0000256" key="1">
    <source>
        <dbReference type="ARBA" id="ARBA00004193"/>
    </source>
</evidence>
<keyword evidence="7" id="KW-1185">Reference proteome</keyword>
<feature type="chain" id="PRO_5046189593" evidence="4">
    <location>
        <begin position="25"/>
        <end position="532"/>
    </location>
</feature>